<dbReference type="OrthoDB" id="679434at2"/>
<dbReference type="AlphaFoldDB" id="I2GEN9"/>
<accession>I2GEN9</accession>
<proteinExistence type="predicted"/>
<keyword evidence="2" id="KW-1185">Reference proteome</keyword>
<reference evidence="1 2" key="1">
    <citation type="journal article" date="2012" name="J. Bacteriol.">
        <title>Genome Sequence of the Filamentous Bacterium Fibrisoma limi BUZ 3T.</title>
        <authorList>
            <person name="Filippini M."/>
            <person name="Qi W."/>
            <person name="Jaenicke S."/>
            <person name="Goesmann A."/>
            <person name="Smits T.H."/>
            <person name="Bagheri H.C."/>
        </authorList>
    </citation>
    <scope>NUCLEOTIDE SEQUENCE [LARGE SCALE GENOMIC DNA]</scope>
    <source>
        <strain evidence="2">BUZ 3T</strain>
    </source>
</reference>
<dbReference type="RefSeq" id="WP_009280948.1">
    <property type="nucleotide sequence ID" value="NZ_CAIT01000005.1"/>
</dbReference>
<sequence length="72" mass="8450">MSQLADVITQGAFNKKQLLEMYGNVDMKTFEDWIQDIKTPIRWRKGKQVFPPKVVQQIIEHIGQPIRIKVLN</sequence>
<gene>
    <name evidence="1" type="ORF">BN8_01360</name>
</gene>
<comment type="caution">
    <text evidence="1">The sequence shown here is derived from an EMBL/GenBank/DDBJ whole genome shotgun (WGS) entry which is preliminary data.</text>
</comment>
<evidence type="ECO:0000313" key="2">
    <source>
        <dbReference type="Proteomes" id="UP000009309"/>
    </source>
</evidence>
<dbReference type="Proteomes" id="UP000009309">
    <property type="component" value="Unassembled WGS sequence"/>
</dbReference>
<name>I2GEN9_9BACT</name>
<evidence type="ECO:0000313" key="1">
    <source>
        <dbReference type="EMBL" id="CCH52364.1"/>
    </source>
</evidence>
<dbReference type="STRING" id="1185876.BN8_01360"/>
<protein>
    <submittedName>
        <fullName evidence="1">Uncharacterized protein</fullName>
    </submittedName>
</protein>
<organism evidence="1 2">
    <name type="scientific">Fibrisoma limi BUZ 3</name>
    <dbReference type="NCBI Taxonomy" id="1185876"/>
    <lineage>
        <taxon>Bacteria</taxon>
        <taxon>Pseudomonadati</taxon>
        <taxon>Bacteroidota</taxon>
        <taxon>Cytophagia</taxon>
        <taxon>Cytophagales</taxon>
        <taxon>Spirosomataceae</taxon>
        <taxon>Fibrisoma</taxon>
    </lineage>
</organism>
<dbReference type="eggNOG" id="ENOG502ZJRC">
    <property type="taxonomic scope" value="Bacteria"/>
</dbReference>
<dbReference type="EMBL" id="CAIT01000005">
    <property type="protein sequence ID" value="CCH52364.1"/>
    <property type="molecule type" value="Genomic_DNA"/>
</dbReference>